<gene>
    <name evidence="1" type="ORF">DP114_15915</name>
</gene>
<evidence type="ECO:0000313" key="1">
    <source>
        <dbReference type="EMBL" id="QDL09186.1"/>
    </source>
</evidence>
<dbReference type="SUPFAM" id="SSF46689">
    <property type="entry name" value="Homeodomain-like"/>
    <property type="match status" value="1"/>
</dbReference>
<sequence length="110" mass="12982">MQLEDYFDFLSPDDIRLKGHRIGIDNVLDYYLEGYTPEEIAANLPTLGLEQIYATITYYLHNRAQMDAYLSRLTNRREQRYQEWIANPSPLVQRLRVLKAQRTEQQVSAS</sequence>
<dbReference type="InterPro" id="IPR009057">
    <property type="entry name" value="Homeodomain-like_sf"/>
</dbReference>
<name>A0A856MJR3_9CYAN</name>
<dbReference type="InterPro" id="IPR007367">
    <property type="entry name" value="DUF433"/>
</dbReference>
<dbReference type="InterPro" id="IPR036388">
    <property type="entry name" value="WH-like_DNA-bd_sf"/>
</dbReference>
<dbReference type="EMBL" id="CP030118">
    <property type="protein sequence ID" value="QDL09186.1"/>
    <property type="molecule type" value="Genomic_DNA"/>
</dbReference>
<dbReference type="KEGG" id="bsen:DP114_15915"/>
<dbReference type="AlphaFoldDB" id="A0A856MJR3"/>
<accession>A0A856MJR3</accession>
<dbReference type="Gene3D" id="1.10.10.10">
    <property type="entry name" value="Winged helix-like DNA-binding domain superfamily/Winged helix DNA-binding domain"/>
    <property type="match status" value="1"/>
</dbReference>
<keyword evidence="2" id="KW-1185">Reference proteome</keyword>
<proteinExistence type="predicted"/>
<dbReference type="Pfam" id="PF04255">
    <property type="entry name" value="DUF433"/>
    <property type="match status" value="1"/>
</dbReference>
<reference evidence="1 2" key="1">
    <citation type="submission" date="2018-06" db="EMBL/GenBank/DDBJ databases">
        <title>Comparative genomics of Brasilonema spp. strains.</title>
        <authorList>
            <person name="Alvarenga D.O."/>
            <person name="Fiore M.F."/>
            <person name="Varani A.M."/>
        </authorList>
    </citation>
    <scope>NUCLEOTIDE SEQUENCE [LARGE SCALE GENOMIC DNA]</scope>
    <source>
        <strain evidence="1 2">CENA114</strain>
    </source>
</reference>
<dbReference type="Proteomes" id="UP000503129">
    <property type="component" value="Chromosome"/>
</dbReference>
<evidence type="ECO:0000313" key="2">
    <source>
        <dbReference type="Proteomes" id="UP000503129"/>
    </source>
</evidence>
<evidence type="ECO:0008006" key="3">
    <source>
        <dbReference type="Google" id="ProtNLM"/>
    </source>
</evidence>
<dbReference type="RefSeq" id="WP_169268500.1">
    <property type="nucleotide sequence ID" value="NZ_CAWOXK010000001.1"/>
</dbReference>
<protein>
    <recommendedName>
        <fullName evidence="3">DUF433 domain-containing protein</fullName>
    </recommendedName>
</protein>
<organism evidence="1 2">
    <name type="scientific">Brasilonema sennae CENA114</name>
    <dbReference type="NCBI Taxonomy" id="415709"/>
    <lineage>
        <taxon>Bacteria</taxon>
        <taxon>Bacillati</taxon>
        <taxon>Cyanobacteriota</taxon>
        <taxon>Cyanophyceae</taxon>
        <taxon>Nostocales</taxon>
        <taxon>Scytonemataceae</taxon>
        <taxon>Brasilonema</taxon>
        <taxon>Bromeliae group (in: Brasilonema)</taxon>
    </lineage>
</organism>